<name>A0A6I9SG18_ELAGV</name>
<evidence type="ECO:0000259" key="3">
    <source>
        <dbReference type="PROSITE" id="PS50102"/>
    </source>
</evidence>
<dbReference type="PROSITE" id="PS50102">
    <property type="entry name" value="RRM"/>
    <property type="match status" value="1"/>
</dbReference>
<reference evidence="5" key="1">
    <citation type="submission" date="2025-08" db="UniProtKB">
        <authorList>
            <consortium name="RefSeq"/>
        </authorList>
    </citation>
    <scope>IDENTIFICATION</scope>
</reference>
<evidence type="ECO:0000313" key="5">
    <source>
        <dbReference type="RefSeq" id="XP_010938929.1"/>
    </source>
</evidence>
<dbReference type="PANTHER" id="PTHR33527:SF14">
    <property type="entry name" value="OS07G0274300 PROTEIN"/>
    <property type="match status" value="1"/>
</dbReference>
<dbReference type="OrthoDB" id="1882251at2759"/>
<dbReference type="InterPro" id="IPR012677">
    <property type="entry name" value="Nucleotide-bd_a/b_plait_sf"/>
</dbReference>
<dbReference type="SUPFAM" id="SSF54928">
    <property type="entry name" value="RNA-binding domain, RBD"/>
    <property type="match status" value="1"/>
</dbReference>
<evidence type="ECO:0000313" key="4">
    <source>
        <dbReference type="Proteomes" id="UP000504607"/>
    </source>
</evidence>
<proteinExistence type="predicted"/>
<keyword evidence="4" id="KW-1185">Reference proteome</keyword>
<dbReference type="Gene3D" id="3.30.70.330">
    <property type="match status" value="1"/>
</dbReference>
<sequence length="409" mass="47798">MESISISIDAIHSYYTKEREIYSRMVFTLGMDPTRAMEIISFWLWVEDDSHVNIISQIYSFDDDTMLKVALVALNFVESLCLNHQSGVDDSFVNIQLNHKFRQKAICGINYFLTNVCYKTLDDIRRKAERDDEIRKMEVLVEQMSQIYLDCRSPNRRFKSDGDIINPFKDDAVRFSNFASLENHDFKMKNSHIGHLYVPHGEGTSRSGVRRKDSHEDSDMHRSWFHPDFIDIKTTSHVDYPFNIHFKNHTGNPKFQLENHIGSIPMVGASFDPHQIVLDDHLVNMGKNILQHYNPVRLESSLRSTGLCSQPQHNIPRDERTLFVTFSNGYPLTEDDLYSFFMRNYGDVESISIEETKEERPPLYAHVSFRSLDTILRILNGNVKVKFMTKGKHLWARRFIPKKKFKSNE</sequence>
<feature type="domain" description="RRM" evidence="3">
    <location>
        <begin position="320"/>
        <end position="390"/>
    </location>
</feature>
<dbReference type="Proteomes" id="UP000504607">
    <property type="component" value="Chromosome 15"/>
</dbReference>
<evidence type="ECO:0000256" key="1">
    <source>
        <dbReference type="PROSITE-ProRule" id="PRU00176"/>
    </source>
</evidence>
<dbReference type="GO" id="GO:0003723">
    <property type="term" value="F:RNA binding"/>
    <property type="evidence" value="ECO:0007669"/>
    <property type="project" value="UniProtKB-UniRule"/>
</dbReference>
<dbReference type="FunCoup" id="A0A6I9SG18">
    <property type="interactions" value="2040"/>
</dbReference>
<dbReference type="KEGG" id="egu:105057909"/>
<dbReference type="PANTHER" id="PTHR33527">
    <property type="entry name" value="OS07G0274300 PROTEIN"/>
    <property type="match status" value="1"/>
</dbReference>
<accession>A0A6I9SG18</accession>
<keyword evidence="1" id="KW-0694">RNA-binding</keyword>
<feature type="region of interest" description="Disordered" evidence="2">
    <location>
        <begin position="199"/>
        <end position="218"/>
    </location>
</feature>
<dbReference type="InterPro" id="IPR035979">
    <property type="entry name" value="RBD_domain_sf"/>
</dbReference>
<organism evidence="4 5">
    <name type="scientific">Elaeis guineensis var. tenera</name>
    <name type="common">Oil palm</name>
    <dbReference type="NCBI Taxonomy" id="51953"/>
    <lineage>
        <taxon>Eukaryota</taxon>
        <taxon>Viridiplantae</taxon>
        <taxon>Streptophyta</taxon>
        <taxon>Embryophyta</taxon>
        <taxon>Tracheophyta</taxon>
        <taxon>Spermatophyta</taxon>
        <taxon>Magnoliopsida</taxon>
        <taxon>Liliopsida</taxon>
        <taxon>Arecaceae</taxon>
        <taxon>Arecoideae</taxon>
        <taxon>Cocoseae</taxon>
        <taxon>Elaeidinae</taxon>
        <taxon>Elaeis</taxon>
    </lineage>
</organism>
<dbReference type="AlphaFoldDB" id="A0A6I9SG18"/>
<gene>
    <name evidence="5" type="primary">LOC105057909</name>
</gene>
<dbReference type="GeneID" id="105057909"/>
<dbReference type="InParanoid" id="A0A6I9SG18"/>
<protein>
    <submittedName>
        <fullName evidence="5">Uncharacterized protein LOC105057909</fullName>
    </submittedName>
</protein>
<evidence type="ECO:0000256" key="2">
    <source>
        <dbReference type="SAM" id="MobiDB-lite"/>
    </source>
</evidence>
<dbReference type="InterPro" id="IPR000504">
    <property type="entry name" value="RRM_dom"/>
</dbReference>
<dbReference type="RefSeq" id="XP_010938929.1">
    <property type="nucleotide sequence ID" value="XM_010940627.2"/>
</dbReference>